<keyword evidence="5" id="KW-1185">Reference proteome</keyword>
<dbReference type="Proteomes" id="UP001296969">
    <property type="component" value="Unassembled WGS sequence"/>
</dbReference>
<evidence type="ECO:0000313" key="4">
    <source>
        <dbReference type="Proteomes" id="UP000807542"/>
    </source>
</evidence>
<evidence type="ECO:0000313" key="5">
    <source>
        <dbReference type="Proteomes" id="UP001296969"/>
    </source>
</evidence>
<dbReference type="AlphaFoldDB" id="A0A9D7AFE2"/>
<organism evidence="3 4">
    <name type="scientific">Limnobaculum xujianqingii</name>
    <dbReference type="NCBI Taxonomy" id="2738837"/>
    <lineage>
        <taxon>Bacteria</taxon>
        <taxon>Pseudomonadati</taxon>
        <taxon>Pseudomonadota</taxon>
        <taxon>Gammaproteobacteria</taxon>
        <taxon>Enterobacterales</taxon>
        <taxon>Budviciaceae</taxon>
        <taxon>Limnobaculum</taxon>
    </lineage>
</organism>
<evidence type="ECO:0000313" key="3">
    <source>
        <dbReference type="EMBL" id="MBK5175033.1"/>
    </source>
</evidence>
<evidence type="ECO:0000313" key="2">
    <source>
        <dbReference type="EMBL" id="MBK5071724.1"/>
    </source>
</evidence>
<dbReference type="EMBL" id="JADRCP010000001">
    <property type="protein sequence ID" value="MBK5175033.1"/>
    <property type="molecule type" value="Genomic_DNA"/>
</dbReference>
<name>A0A9D7AFE2_9GAMM</name>
<feature type="domain" description="IprA winged helix-turn-helix" evidence="1">
    <location>
        <begin position="137"/>
        <end position="202"/>
    </location>
</feature>
<dbReference type="Gene3D" id="2.60.120.10">
    <property type="entry name" value="Jelly Rolls"/>
    <property type="match status" value="1"/>
</dbReference>
<gene>
    <name evidence="3" type="ORF">I2492_01670</name>
    <name evidence="2" type="ORF">I2493_01670</name>
</gene>
<dbReference type="Proteomes" id="UP000807542">
    <property type="component" value="Unassembled WGS sequence"/>
</dbReference>
<evidence type="ECO:0000259" key="1">
    <source>
        <dbReference type="Pfam" id="PF15977"/>
    </source>
</evidence>
<protein>
    <submittedName>
        <fullName evidence="3">Helix-turn-helix domain-containing protein</fullName>
    </submittedName>
</protein>
<proteinExistence type="predicted"/>
<reference evidence="3 5" key="1">
    <citation type="submission" date="2020-11" db="EMBL/GenBank/DDBJ databases">
        <title>Insectihabitans protaetiae gen. nov. sp. nov. and Insectihabitans allomyrinae sp. nov., isolated from larvae of Protaetia brevitarsis seulensis and Allomyrina dichotoma, respectively.</title>
        <authorList>
            <person name="Lee S.D."/>
            <person name="Byeon Y.-S."/>
            <person name="Kim S.-M."/>
            <person name="Yang H.L."/>
            <person name="Kim I.S."/>
        </authorList>
    </citation>
    <scope>NUCLEOTIDE SEQUENCE</scope>
    <source>
        <strain evidence="3">CWB-B4</strain>
        <strain evidence="2 5">CWB-B43</strain>
    </source>
</reference>
<dbReference type="InterPro" id="IPR018490">
    <property type="entry name" value="cNMP-bd_dom_sf"/>
</dbReference>
<dbReference type="InterPro" id="IPR014710">
    <property type="entry name" value="RmlC-like_jellyroll"/>
</dbReference>
<dbReference type="InterPro" id="IPR041687">
    <property type="entry name" value="HTH_46"/>
</dbReference>
<comment type="caution">
    <text evidence="3">The sequence shown here is derived from an EMBL/GenBank/DDBJ whole genome shotgun (WGS) entry which is preliminary data.</text>
</comment>
<dbReference type="Pfam" id="PF15977">
    <property type="entry name" value="HTH_46"/>
    <property type="match status" value="1"/>
</dbReference>
<dbReference type="RefSeq" id="WP_228397028.1">
    <property type="nucleotide sequence ID" value="NZ_JADRCP010000001.1"/>
</dbReference>
<sequence>MPDTFPDYTKHLQLVMDAFINSNKAQKVTIPKNNKYLITDNIYCIQKGYFSIYMKHGERLMAYYEGQAIFGLTNYYTDPIYFYIKPSRTCTVYTVTTEEAQRIIAEENLYQSINYVLATNMARFFRIYEKTIGPNNYTFIRLLLQELNQASDEIKSSVTVASYIIKRSGLSRSYVMLVLSELRKGDYITMKNGKLTGITSLPERF</sequence>
<dbReference type="EMBL" id="JADRCQ010000001">
    <property type="protein sequence ID" value="MBK5071724.1"/>
    <property type="molecule type" value="Genomic_DNA"/>
</dbReference>
<dbReference type="SUPFAM" id="SSF51206">
    <property type="entry name" value="cAMP-binding domain-like"/>
    <property type="match status" value="1"/>
</dbReference>
<accession>A0A9D7AFE2</accession>